<reference evidence="1 2" key="1">
    <citation type="submission" date="2016-03" db="EMBL/GenBank/DDBJ databases">
        <title>Draft genome sequence of the Fonsecaea monophora CBS 269.37.</title>
        <authorList>
            <person name="Bombassaro A."/>
            <person name="Vinicius W.A."/>
            <person name="De Hoog S."/>
            <person name="Sun J."/>
            <person name="Souza E.M."/>
            <person name="Raittz R.T."/>
            <person name="Costa F."/>
            <person name="Leao A.C."/>
            <person name="Tadra-Sfeir M.Z."/>
            <person name="Baura V."/>
            <person name="Balsanelli E."/>
            <person name="Pedrosa F.O."/>
            <person name="Moreno L.F."/>
            <person name="Steffens M.B."/>
            <person name="Xi L."/>
            <person name="Bocca A.L."/>
            <person name="Felipe M.S."/>
            <person name="Teixeira M."/>
            <person name="Telles Filho F.Q."/>
            <person name="Azevedo C.M."/>
            <person name="Gomes R."/>
            <person name="Vicente V.A."/>
        </authorList>
    </citation>
    <scope>NUCLEOTIDE SEQUENCE [LARGE SCALE GENOMIC DNA]</scope>
    <source>
        <strain evidence="1 2">CBS 269.37</strain>
    </source>
</reference>
<dbReference type="RefSeq" id="XP_022506777.1">
    <property type="nucleotide sequence ID" value="XM_022660890.1"/>
</dbReference>
<proteinExistence type="predicted"/>
<dbReference type="OrthoDB" id="4121009at2759"/>
<dbReference type="Proteomes" id="UP000077002">
    <property type="component" value="Unassembled WGS sequence"/>
</dbReference>
<sequence length="271" mass="30457">MKPAATCRAEDEGLVTVLGKATAVATPNTRSQTYRRRTAIATSKTASRHRSRCNRSECPMGDAAVLMAQMEMMFKKLAVTLLPYTPPDSDPPNSSGVYCPTPTTPTPAVTARKFLQPRGHVRHSSTESFPALKLPAEIRLLVYRSFLTIPPEKAWGQCDKKHQVKRVTITLARKNLRRVCHQIAREWDPLFLSTTTMTIRNLLAGWDPLSGSNMLNKTPLTAFGEICRRGTEMVYNIPHTRRPGSALFQMVFLERQSLYKLNKNPKASIRY</sequence>
<dbReference type="AlphaFoldDB" id="A0A177ES36"/>
<dbReference type="GeneID" id="34606092"/>
<gene>
    <name evidence="1" type="ORF">AYO21_10987</name>
</gene>
<comment type="caution">
    <text evidence="1">The sequence shown here is derived from an EMBL/GenBank/DDBJ whole genome shotgun (WGS) entry which is preliminary data.</text>
</comment>
<evidence type="ECO:0000313" key="2">
    <source>
        <dbReference type="Proteomes" id="UP000077002"/>
    </source>
</evidence>
<dbReference type="EMBL" id="LVKK01000139">
    <property type="protein sequence ID" value="OAG34825.1"/>
    <property type="molecule type" value="Genomic_DNA"/>
</dbReference>
<keyword evidence="2" id="KW-1185">Reference proteome</keyword>
<organism evidence="1 2">
    <name type="scientific">Fonsecaea monophora</name>
    <dbReference type="NCBI Taxonomy" id="254056"/>
    <lineage>
        <taxon>Eukaryota</taxon>
        <taxon>Fungi</taxon>
        <taxon>Dikarya</taxon>
        <taxon>Ascomycota</taxon>
        <taxon>Pezizomycotina</taxon>
        <taxon>Eurotiomycetes</taxon>
        <taxon>Chaetothyriomycetidae</taxon>
        <taxon>Chaetothyriales</taxon>
        <taxon>Herpotrichiellaceae</taxon>
        <taxon>Fonsecaea</taxon>
    </lineage>
</organism>
<accession>A0A177ES36</accession>
<evidence type="ECO:0000313" key="1">
    <source>
        <dbReference type="EMBL" id="OAG34825.1"/>
    </source>
</evidence>
<name>A0A177ES36_9EURO</name>
<protein>
    <submittedName>
        <fullName evidence="1">Uncharacterized protein</fullName>
    </submittedName>
</protein>